<feature type="chain" id="PRO_5040874428" evidence="1">
    <location>
        <begin position="25"/>
        <end position="184"/>
    </location>
</feature>
<keyword evidence="1" id="KW-0732">Signal</keyword>
<protein>
    <submittedName>
        <fullName evidence="2">Uncharacterized protein</fullName>
    </submittedName>
</protein>
<dbReference type="Proteomes" id="UP000664702">
    <property type="component" value="Chromosome"/>
</dbReference>
<accession>A0A9X9XUA6</accession>
<gene>
    <name evidence="2" type="ORF">J4G43_042820</name>
</gene>
<feature type="signal peptide" evidence="1">
    <location>
        <begin position="1"/>
        <end position="24"/>
    </location>
</feature>
<evidence type="ECO:0000256" key="1">
    <source>
        <dbReference type="SAM" id="SignalP"/>
    </source>
</evidence>
<dbReference type="EMBL" id="CP086136">
    <property type="protein sequence ID" value="UEM11250.1"/>
    <property type="molecule type" value="Genomic_DNA"/>
</dbReference>
<sequence>MLWFRPRLLLVCLAGAITCKSVRADDNPLVDKVKSTWRAQDGETVEQITANVAKVAHFVPRTWGVARGIDQSEYVFLSWTWHRGQVTPNGTIKIASTYAKPMELGWRAFALSLIAGEVSDDEKDVNLGFLHDPANFNFVTTAQGKLGNLLGHGRARSLNLLAWITCRRLTRIRPRKVICGSCCF</sequence>
<dbReference type="RefSeq" id="WP_225005435.1">
    <property type="nucleotide sequence ID" value="NZ_CP086136.1"/>
</dbReference>
<reference evidence="2 3" key="1">
    <citation type="journal article" date="2022" name="Int. J. Syst. Evol. Microbiol.">
        <title>Strains of Bradyrhizobium barranii sp. nov. associated with legumes native to Canada are symbionts of soybeans and belong to different subspecies (subsp. barranii subsp. nov. and subsp. apii subsp. nov.) and symbiovars (sv. glycinearum and sv. septentrionale).</title>
        <authorList>
            <person name="Bromfield E.S.P."/>
            <person name="Cloutier S."/>
            <person name="Wasai-Hara S."/>
            <person name="Minamisawa K."/>
        </authorList>
    </citation>
    <scope>NUCLEOTIDE SEQUENCE [LARGE SCALE GENOMIC DNA]</scope>
    <source>
        <strain evidence="2 3">144S4</strain>
    </source>
</reference>
<dbReference type="KEGG" id="bban:J4G43_042820"/>
<organism evidence="2 3">
    <name type="scientific">Bradyrhizobium barranii subsp. barranii</name>
    <dbReference type="NCBI Taxonomy" id="2823807"/>
    <lineage>
        <taxon>Bacteria</taxon>
        <taxon>Pseudomonadati</taxon>
        <taxon>Pseudomonadota</taxon>
        <taxon>Alphaproteobacteria</taxon>
        <taxon>Hyphomicrobiales</taxon>
        <taxon>Nitrobacteraceae</taxon>
        <taxon>Bradyrhizobium</taxon>
        <taxon>Bradyrhizobium barranii</taxon>
    </lineage>
</organism>
<dbReference type="AlphaFoldDB" id="A0A9X9XUA6"/>
<evidence type="ECO:0000313" key="3">
    <source>
        <dbReference type="Proteomes" id="UP000664702"/>
    </source>
</evidence>
<proteinExistence type="predicted"/>
<evidence type="ECO:0000313" key="2">
    <source>
        <dbReference type="EMBL" id="UEM11250.1"/>
    </source>
</evidence>
<name>A0A9X9XUA6_9BRAD</name>